<evidence type="ECO:0000256" key="2">
    <source>
        <dbReference type="ARBA" id="ARBA00022695"/>
    </source>
</evidence>
<keyword evidence="2" id="KW-0548">Nucleotidyltransferase</keyword>
<keyword evidence="3" id="KW-0540">Nuclease</keyword>
<dbReference type="GO" id="GO:0004519">
    <property type="term" value="F:endonuclease activity"/>
    <property type="evidence" value="ECO:0007669"/>
    <property type="project" value="UniProtKB-KW"/>
</dbReference>
<dbReference type="GO" id="GO:0016787">
    <property type="term" value="F:hydrolase activity"/>
    <property type="evidence" value="ECO:0007669"/>
    <property type="project" value="UniProtKB-KW"/>
</dbReference>
<accession>A0AA88VYF0</accession>
<keyword evidence="4" id="KW-0255">Endonuclease</keyword>
<dbReference type="GO" id="GO:0003964">
    <property type="term" value="F:RNA-directed DNA polymerase activity"/>
    <property type="evidence" value="ECO:0007669"/>
    <property type="project" value="UniProtKB-KW"/>
</dbReference>
<dbReference type="EMBL" id="JAVXUP010001066">
    <property type="protein sequence ID" value="KAK3016464.1"/>
    <property type="molecule type" value="Genomic_DNA"/>
</dbReference>
<comment type="caution">
    <text evidence="9">The sequence shown here is derived from an EMBL/GenBank/DDBJ whole genome shotgun (WGS) entry which is preliminary data.</text>
</comment>
<feature type="region of interest" description="Disordered" evidence="7">
    <location>
        <begin position="1"/>
        <end position="25"/>
    </location>
</feature>
<evidence type="ECO:0000256" key="1">
    <source>
        <dbReference type="ARBA" id="ARBA00022679"/>
    </source>
</evidence>
<keyword evidence="6" id="KW-0695">RNA-directed DNA polymerase</keyword>
<evidence type="ECO:0000313" key="10">
    <source>
        <dbReference type="Proteomes" id="UP001188597"/>
    </source>
</evidence>
<keyword evidence="10" id="KW-1185">Reference proteome</keyword>
<evidence type="ECO:0000313" key="9">
    <source>
        <dbReference type="EMBL" id="KAK3016464.1"/>
    </source>
</evidence>
<evidence type="ECO:0000256" key="5">
    <source>
        <dbReference type="ARBA" id="ARBA00022801"/>
    </source>
</evidence>
<dbReference type="InterPro" id="IPR050951">
    <property type="entry name" value="Retrovirus_Pol_polyprotein"/>
</dbReference>
<dbReference type="AlphaFoldDB" id="A0AA88VYF0"/>
<dbReference type="InterPro" id="IPR041373">
    <property type="entry name" value="RT_RNaseH"/>
</dbReference>
<evidence type="ECO:0000256" key="3">
    <source>
        <dbReference type="ARBA" id="ARBA00022722"/>
    </source>
</evidence>
<keyword evidence="5" id="KW-0378">Hydrolase</keyword>
<evidence type="ECO:0000256" key="6">
    <source>
        <dbReference type="ARBA" id="ARBA00022918"/>
    </source>
</evidence>
<feature type="compositionally biased region" description="Basic and acidic residues" evidence="7">
    <location>
        <begin position="11"/>
        <end position="21"/>
    </location>
</feature>
<sequence>MTQVGNLEGDVSGKKPKDPLPKKMGNVTRERLDVCGHQDGSNFALGGVLIQECHPVAYESMKLNEAEHRYTTHEKGLLAVIHCLKVWRHYYSPLVS</sequence>
<dbReference type="Pfam" id="PF17917">
    <property type="entry name" value="RT_RNaseH"/>
    <property type="match status" value="1"/>
</dbReference>
<gene>
    <name evidence="9" type="ORF">RJ639_007713</name>
</gene>
<evidence type="ECO:0000256" key="7">
    <source>
        <dbReference type="SAM" id="MobiDB-lite"/>
    </source>
</evidence>
<dbReference type="PANTHER" id="PTHR37984:SF5">
    <property type="entry name" value="PROTEIN NYNRIN-LIKE"/>
    <property type="match status" value="1"/>
</dbReference>
<organism evidence="9 10">
    <name type="scientific">Escallonia herrerae</name>
    <dbReference type="NCBI Taxonomy" id="1293975"/>
    <lineage>
        <taxon>Eukaryota</taxon>
        <taxon>Viridiplantae</taxon>
        <taxon>Streptophyta</taxon>
        <taxon>Embryophyta</taxon>
        <taxon>Tracheophyta</taxon>
        <taxon>Spermatophyta</taxon>
        <taxon>Magnoliopsida</taxon>
        <taxon>eudicotyledons</taxon>
        <taxon>Gunneridae</taxon>
        <taxon>Pentapetalae</taxon>
        <taxon>asterids</taxon>
        <taxon>campanulids</taxon>
        <taxon>Escalloniales</taxon>
        <taxon>Escalloniaceae</taxon>
        <taxon>Escallonia</taxon>
    </lineage>
</organism>
<dbReference type="PANTHER" id="PTHR37984">
    <property type="entry name" value="PROTEIN CBG26694"/>
    <property type="match status" value="1"/>
</dbReference>
<dbReference type="SUPFAM" id="SSF56672">
    <property type="entry name" value="DNA/RNA polymerases"/>
    <property type="match status" value="1"/>
</dbReference>
<keyword evidence="1" id="KW-0808">Transferase</keyword>
<dbReference type="Proteomes" id="UP001188597">
    <property type="component" value="Unassembled WGS sequence"/>
</dbReference>
<reference evidence="9" key="1">
    <citation type="submission" date="2022-12" db="EMBL/GenBank/DDBJ databases">
        <title>Draft genome assemblies for two species of Escallonia (Escalloniales).</title>
        <authorList>
            <person name="Chanderbali A."/>
            <person name="Dervinis C."/>
            <person name="Anghel I."/>
            <person name="Soltis D."/>
            <person name="Soltis P."/>
            <person name="Zapata F."/>
        </authorList>
    </citation>
    <scope>NUCLEOTIDE SEQUENCE</scope>
    <source>
        <strain evidence="9">UCBG64.0493</strain>
        <tissue evidence="9">Leaf</tissue>
    </source>
</reference>
<protein>
    <recommendedName>
        <fullName evidence="8">Reverse transcriptase RNase H-like domain-containing protein</fullName>
    </recommendedName>
</protein>
<name>A0AA88VYF0_9ASTE</name>
<dbReference type="InterPro" id="IPR043502">
    <property type="entry name" value="DNA/RNA_pol_sf"/>
</dbReference>
<proteinExistence type="predicted"/>
<feature type="domain" description="Reverse transcriptase RNase H-like" evidence="8">
    <location>
        <begin position="38"/>
        <end position="90"/>
    </location>
</feature>
<evidence type="ECO:0000259" key="8">
    <source>
        <dbReference type="Pfam" id="PF17917"/>
    </source>
</evidence>
<evidence type="ECO:0000256" key="4">
    <source>
        <dbReference type="ARBA" id="ARBA00022759"/>
    </source>
</evidence>